<protein>
    <submittedName>
        <fullName evidence="1">22695_t:CDS:1</fullName>
    </submittedName>
</protein>
<comment type="caution">
    <text evidence="1">The sequence shown here is derived from an EMBL/GenBank/DDBJ whole genome shotgun (WGS) entry which is preliminary data.</text>
</comment>
<gene>
    <name evidence="1" type="ORF">DERYTH_LOCUS28261</name>
</gene>
<evidence type="ECO:0000313" key="2">
    <source>
        <dbReference type="Proteomes" id="UP000789405"/>
    </source>
</evidence>
<accession>A0A9N9KFX7</accession>
<keyword evidence="2" id="KW-1185">Reference proteome</keyword>
<dbReference type="AlphaFoldDB" id="A0A9N9KFX7"/>
<reference evidence="1" key="1">
    <citation type="submission" date="2021-06" db="EMBL/GenBank/DDBJ databases">
        <authorList>
            <person name="Kallberg Y."/>
            <person name="Tangrot J."/>
            <person name="Rosling A."/>
        </authorList>
    </citation>
    <scope>NUCLEOTIDE SEQUENCE</scope>
    <source>
        <strain evidence="1">MA453B</strain>
    </source>
</reference>
<sequence length="112" mass="12463">MPTKTASLSIKALPLEVVSNNYQILSPSAFLPSTALFTLQITTVNDPNLKRTYKINVNQSNHLMQKSSLFYSLSTQYTRIALNFEESLEQSLIEEAGGLPMIFIEAPVNGLR</sequence>
<evidence type="ECO:0000313" key="1">
    <source>
        <dbReference type="EMBL" id="CAG8827303.1"/>
    </source>
</evidence>
<dbReference type="Proteomes" id="UP000789405">
    <property type="component" value="Unassembled WGS sequence"/>
</dbReference>
<dbReference type="EMBL" id="CAJVPY010069462">
    <property type="protein sequence ID" value="CAG8827303.1"/>
    <property type="molecule type" value="Genomic_DNA"/>
</dbReference>
<organism evidence="1 2">
    <name type="scientific">Dentiscutata erythropus</name>
    <dbReference type="NCBI Taxonomy" id="1348616"/>
    <lineage>
        <taxon>Eukaryota</taxon>
        <taxon>Fungi</taxon>
        <taxon>Fungi incertae sedis</taxon>
        <taxon>Mucoromycota</taxon>
        <taxon>Glomeromycotina</taxon>
        <taxon>Glomeromycetes</taxon>
        <taxon>Diversisporales</taxon>
        <taxon>Gigasporaceae</taxon>
        <taxon>Dentiscutata</taxon>
    </lineage>
</organism>
<name>A0A9N9KFX7_9GLOM</name>
<feature type="non-terminal residue" evidence="1">
    <location>
        <position position="112"/>
    </location>
</feature>
<proteinExistence type="predicted"/>
<dbReference type="OrthoDB" id="2415992at2759"/>